<organism evidence="1 2">
    <name type="scientific">Trichosporon asahii var. asahii (strain ATCC 90039 / CBS 2479 / JCM 2466 / KCTC 7840 / NBRC 103889/ NCYC 2677 / UAMH 7654)</name>
    <name type="common">Yeast</name>
    <dbReference type="NCBI Taxonomy" id="1186058"/>
    <lineage>
        <taxon>Eukaryota</taxon>
        <taxon>Fungi</taxon>
        <taxon>Dikarya</taxon>
        <taxon>Basidiomycota</taxon>
        <taxon>Agaricomycotina</taxon>
        <taxon>Tremellomycetes</taxon>
        <taxon>Trichosporonales</taxon>
        <taxon>Trichosporonaceae</taxon>
        <taxon>Trichosporon</taxon>
    </lineage>
</organism>
<dbReference type="VEuPathDB" id="FungiDB:A1Q1_01247"/>
<dbReference type="AlphaFoldDB" id="J5QXI4"/>
<dbReference type="KEGG" id="tasa:A1Q1_01247"/>
<proteinExistence type="predicted"/>
<dbReference type="GeneID" id="25984761"/>
<reference evidence="1 2" key="1">
    <citation type="journal article" date="2012" name="Eukaryot. Cell">
        <title>Draft genome sequence of CBS 2479, the standard type strain of Trichosporon asahii.</title>
        <authorList>
            <person name="Yang R.Y."/>
            <person name="Li H.T."/>
            <person name="Zhu H."/>
            <person name="Zhou G.P."/>
            <person name="Wang M."/>
            <person name="Wang L."/>
        </authorList>
    </citation>
    <scope>NUCLEOTIDE SEQUENCE [LARGE SCALE GENOMIC DNA]</scope>
    <source>
        <strain evidence="2">ATCC 90039 / CBS 2479 / JCM 2466 / KCTC 7840 / NCYC 2677 / UAMH 7654</strain>
    </source>
</reference>
<dbReference type="EMBL" id="ALBS01000165">
    <property type="protein sequence ID" value="EJT49618.1"/>
    <property type="molecule type" value="Genomic_DNA"/>
</dbReference>
<sequence>MQRLAQDWPLGAHSGRKIGVIDPMPSLAFDNAQSVIELSPADDNISRTAESMQKLPVHSQAAPERLVCAVLPELTGAEKAKPSGSNGAPHWLRTHRLVPVAQVLIGTPS</sequence>
<dbReference type="RefSeq" id="XP_014179795.1">
    <property type="nucleotide sequence ID" value="XM_014324320.1"/>
</dbReference>
<comment type="caution">
    <text evidence="1">The sequence shown here is derived from an EMBL/GenBank/DDBJ whole genome shotgun (WGS) entry which is preliminary data.</text>
</comment>
<gene>
    <name evidence="1" type="ORF">A1Q1_01247</name>
</gene>
<evidence type="ECO:0000313" key="2">
    <source>
        <dbReference type="Proteomes" id="UP000002748"/>
    </source>
</evidence>
<dbReference type="HOGENOM" id="CLU_2185779_0_0_1"/>
<dbReference type="Proteomes" id="UP000002748">
    <property type="component" value="Unassembled WGS sequence"/>
</dbReference>
<protein>
    <submittedName>
        <fullName evidence="1">Uncharacterized protein</fullName>
    </submittedName>
</protein>
<name>J5QXI4_TRIAS</name>
<accession>J5QXI4</accession>
<evidence type="ECO:0000313" key="1">
    <source>
        <dbReference type="EMBL" id="EJT49618.1"/>
    </source>
</evidence>